<dbReference type="InterPro" id="IPR012347">
    <property type="entry name" value="Ferritin-like"/>
</dbReference>
<dbReference type="Pfam" id="PF02915">
    <property type="entry name" value="Rubrerythrin"/>
    <property type="match status" value="1"/>
</dbReference>
<dbReference type="PANTHER" id="PTHR33531:SF7">
    <property type="entry name" value="HYPOTHETICAL MEMBRANE PROTEIN, CONSERVED"/>
    <property type="match status" value="1"/>
</dbReference>
<dbReference type="PANTHER" id="PTHR33531">
    <property type="entry name" value="RUBRERYTHRIN SUBFAMILY"/>
    <property type="match status" value="1"/>
</dbReference>
<dbReference type="EMBL" id="CP048620">
    <property type="protein sequence ID" value="QPJ66148.1"/>
    <property type="molecule type" value="Genomic_DNA"/>
</dbReference>
<dbReference type="GO" id="GO:0046872">
    <property type="term" value="F:metal ion binding"/>
    <property type="evidence" value="ECO:0007669"/>
    <property type="project" value="InterPro"/>
</dbReference>
<evidence type="ECO:0000259" key="1">
    <source>
        <dbReference type="Pfam" id="PF02915"/>
    </source>
</evidence>
<dbReference type="GO" id="GO:0016491">
    <property type="term" value="F:oxidoreductase activity"/>
    <property type="evidence" value="ECO:0007669"/>
    <property type="project" value="InterPro"/>
</dbReference>
<gene>
    <name evidence="2" type="ORF">G3M78_12385</name>
</gene>
<reference evidence="3" key="1">
    <citation type="submission" date="2020-02" db="EMBL/GenBank/DDBJ databases">
        <title>Genomic and physiological characterization of two novel Nitrospinaceae genera.</title>
        <authorList>
            <person name="Mueller A.J."/>
            <person name="Jung M.-Y."/>
            <person name="Strachan C.R."/>
            <person name="Herbold C.W."/>
            <person name="Kirkegaard R.H."/>
            <person name="Daims H."/>
        </authorList>
    </citation>
    <scope>NUCLEOTIDE SEQUENCE [LARGE SCALE GENOMIC DNA]</scope>
</reference>
<proteinExistence type="predicted"/>
<name>A0A7T0C441_9BACT</name>
<dbReference type="Proteomes" id="UP000594464">
    <property type="component" value="Chromosome"/>
</dbReference>
<dbReference type="Gene3D" id="1.20.1260.10">
    <property type="match status" value="1"/>
</dbReference>
<dbReference type="InterPro" id="IPR003251">
    <property type="entry name" value="Rr_diiron-bd_dom"/>
</dbReference>
<dbReference type="InterPro" id="IPR009078">
    <property type="entry name" value="Ferritin-like_SF"/>
</dbReference>
<evidence type="ECO:0000313" key="3">
    <source>
        <dbReference type="Proteomes" id="UP000594464"/>
    </source>
</evidence>
<feature type="domain" description="Rubrerythrin diiron-binding" evidence="1">
    <location>
        <begin position="7"/>
        <end position="153"/>
    </location>
</feature>
<dbReference type="KEGG" id="nva:G3M78_12385"/>
<dbReference type="AlphaFoldDB" id="A0A7T0C441"/>
<protein>
    <submittedName>
        <fullName evidence="2">Ferritin family protein</fullName>
    </submittedName>
</protein>
<dbReference type="SUPFAM" id="SSF47240">
    <property type="entry name" value="Ferritin-like"/>
    <property type="match status" value="1"/>
</dbReference>
<evidence type="ECO:0000313" key="2">
    <source>
        <dbReference type="EMBL" id="QPJ66148.1"/>
    </source>
</evidence>
<accession>A0A7T0C441</accession>
<organism evidence="2 3">
    <name type="scientific">Candidatus Nitrohelix vancouverensis</name>
    <dbReference type="NCBI Taxonomy" id="2705534"/>
    <lineage>
        <taxon>Bacteria</taxon>
        <taxon>Pseudomonadati</taxon>
        <taxon>Nitrospinota/Tectimicrobiota group</taxon>
        <taxon>Nitrospinota</taxon>
        <taxon>Nitrospinia</taxon>
        <taxon>Nitrospinales</taxon>
        <taxon>Nitrospinaceae</taxon>
        <taxon>Candidatus Nitrohelix</taxon>
    </lineage>
</organism>
<dbReference type="CDD" id="cd01045">
    <property type="entry name" value="Ferritin_like_AB"/>
    <property type="match status" value="1"/>
</dbReference>
<sequence>MEITNTELLAISLRIERLGQAFYDKLGEMVDDPAIKDFLNVMSKEEVLHEKQFKNLLDNKGQENYGWENSAEMRGYIEEELETDIFPKMEEIQERLSEFSDIKQAFEFAVETEQVSHEFYKMLRENCTNYEAKTLLILLEKAEMEHLSRIKAMEKRFLGNTPA</sequence>